<dbReference type="InterPro" id="IPR011011">
    <property type="entry name" value="Znf_FYVE_PHD"/>
</dbReference>
<feature type="domain" description="FYVE-type" evidence="5">
    <location>
        <begin position="8"/>
        <end position="68"/>
    </location>
</feature>
<keyword evidence="2 4" id="KW-0863">Zinc-finger</keyword>
<accession>A0A9D4MJS9</accession>
<comment type="caution">
    <text evidence="6">The sequence shown here is derived from an EMBL/GenBank/DDBJ whole genome shotgun (WGS) entry which is preliminary data.</text>
</comment>
<dbReference type="InterPro" id="IPR017073">
    <property type="entry name" value="HGS/VPS27"/>
</dbReference>
<evidence type="ECO:0000256" key="1">
    <source>
        <dbReference type="ARBA" id="ARBA00022723"/>
    </source>
</evidence>
<dbReference type="EMBL" id="JAIWYP010000001">
    <property type="protein sequence ID" value="KAH3876984.1"/>
    <property type="molecule type" value="Genomic_DNA"/>
</dbReference>
<proteinExistence type="predicted"/>
<dbReference type="GO" id="GO:0031623">
    <property type="term" value="P:receptor internalization"/>
    <property type="evidence" value="ECO:0007669"/>
    <property type="project" value="TreeGrafter"/>
</dbReference>
<dbReference type="Pfam" id="PF01363">
    <property type="entry name" value="FYVE"/>
    <property type="match status" value="1"/>
</dbReference>
<organism evidence="6 7">
    <name type="scientific">Dreissena polymorpha</name>
    <name type="common">Zebra mussel</name>
    <name type="synonym">Mytilus polymorpha</name>
    <dbReference type="NCBI Taxonomy" id="45954"/>
    <lineage>
        <taxon>Eukaryota</taxon>
        <taxon>Metazoa</taxon>
        <taxon>Spiralia</taxon>
        <taxon>Lophotrochozoa</taxon>
        <taxon>Mollusca</taxon>
        <taxon>Bivalvia</taxon>
        <taxon>Autobranchia</taxon>
        <taxon>Heteroconchia</taxon>
        <taxon>Euheterodonta</taxon>
        <taxon>Imparidentia</taxon>
        <taxon>Neoheterodontei</taxon>
        <taxon>Myida</taxon>
        <taxon>Dreissenoidea</taxon>
        <taxon>Dreissenidae</taxon>
        <taxon>Dreissena</taxon>
    </lineage>
</organism>
<gene>
    <name evidence="6" type="ORF">DPMN_000837</name>
</gene>
<name>A0A9D4MJS9_DREPO</name>
<evidence type="ECO:0000256" key="3">
    <source>
        <dbReference type="ARBA" id="ARBA00022833"/>
    </source>
</evidence>
<dbReference type="AlphaFoldDB" id="A0A9D4MJS9"/>
<dbReference type="PANTHER" id="PTHR46275">
    <property type="entry name" value="HEPATOCYTE GROWTH FACTOR-REGULATED TYROSINE KINASE SUBSTRATE"/>
    <property type="match status" value="1"/>
</dbReference>
<keyword evidence="1" id="KW-0479">Metal-binding</keyword>
<dbReference type="InterPro" id="IPR000306">
    <property type="entry name" value="Znf_FYVE"/>
</dbReference>
<dbReference type="InterPro" id="IPR017455">
    <property type="entry name" value="Znf_FYVE-rel"/>
</dbReference>
<reference evidence="6" key="1">
    <citation type="journal article" date="2019" name="bioRxiv">
        <title>The Genome of the Zebra Mussel, Dreissena polymorpha: A Resource for Invasive Species Research.</title>
        <authorList>
            <person name="McCartney M.A."/>
            <person name="Auch B."/>
            <person name="Kono T."/>
            <person name="Mallez S."/>
            <person name="Zhang Y."/>
            <person name="Obille A."/>
            <person name="Becker A."/>
            <person name="Abrahante J.E."/>
            <person name="Garbe J."/>
            <person name="Badalamenti J.P."/>
            <person name="Herman A."/>
            <person name="Mangelson H."/>
            <person name="Liachko I."/>
            <person name="Sullivan S."/>
            <person name="Sone E.D."/>
            <person name="Koren S."/>
            <person name="Silverstein K.A.T."/>
            <person name="Beckman K.B."/>
            <person name="Gohl D.M."/>
        </authorList>
    </citation>
    <scope>NUCLEOTIDE SEQUENCE</scope>
    <source>
        <strain evidence="6">Duluth1</strain>
        <tissue evidence="6">Whole animal</tissue>
    </source>
</reference>
<dbReference type="GO" id="GO:0005769">
    <property type="term" value="C:early endosome"/>
    <property type="evidence" value="ECO:0007669"/>
    <property type="project" value="TreeGrafter"/>
</dbReference>
<dbReference type="SMART" id="SM00064">
    <property type="entry name" value="FYVE"/>
    <property type="match status" value="1"/>
</dbReference>
<evidence type="ECO:0000313" key="7">
    <source>
        <dbReference type="Proteomes" id="UP000828390"/>
    </source>
</evidence>
<dbReference type="PANTHER" id="PTHR46275:SF1">
    <property type="entry name" value="HEPATOCYTE GROWTH FACTOR-REGULATED TYROSINE KINASE SUBSTRATE"/>
    <property type="match status" value="1"/>
</dbReference>
<evidence type="ECO:0000256" key="4">
    <source>
        <dbReference type="PROSITE-ProRule" id="PRU00091"/>
    </source>
</evidence>
<sequence>MLAKEPPWSDGEMCLECTVKFSLKNRKHHCRHCGRLLCAKCSSKDMPIIKYNLSKPVRVCDVCFDVLSIGGTF</sequence>
<dbReference type="GO" id="GO:0043130">
    <property type="term" value="F:ubiquitin binding"/>
    <property type="evidence" value="ECO:0007669"/>
    <property type="project" value="TreeGrafter"/>
</dbReference>
<reference evidence="6" key="2">
    <citation type="submission" date="2020-11" db="EMBL/GenBank/DDBJ databases">
        <authorList>
            <person name="McCartney M.A."/>
            <person name="Auch B."/>
            <person name="Kono T."/>
            <person name="Mallez S."/>
            <person name="Becker A."/>
            <person name="Gohl D.M."/>
            <person name="Silverstein K.A.T."/>
            <person name="Koren S."/>
            <person name="Bechman K.B."/>
            <person name="Herman A."/>
            <person name="Abrahante J.E."/>
            <person name="Garbe J."/>
        </authorList>
    </citation>
    <scope>NUCLEOTIDE SEQUENCE</scope>
    <source>
        <strain evidence="6">Duluth1</strain>
        <tissue evidence="6">Whole animal</tissue>
    </source>
</reference>
<dbReference type="Proteomes" id="UP000828390">
    <property type="component" value="Unassembled WGS sequence"/>
</dbReference>
<dbReference type="Gene3D" id="3.30.40.10">
    <property type="entry name" value="Zinc/RING finger domain, C3HC4 (zinc finger)"/>
    <property type="match status" value="1"/>
</dbReference>
<keyword evidence="7" id="KW-1185">Reference proteome</keyword>
<dbReference type="FunFam" id="3.30.40.10:FF:000104">
    <property type="entry name" value="Ankyrin repeat and FYVE domain-containing 1"/>
    <property type="match status" value="1"/>
</dbReference>
<evidence type="ECO:0000256" key="2">
    <source>
        <dbReference type="ARBA" id="ARBA00022771"/>
    </source>
</evidence>
<evidence type="ECO:0000313" key="6">
    <source>
        <dbReference type="EMBL" id="KAH3876984.1"/>
    </source>
</evidence>
<dbReference type="SUPFAM" id="SSF57903">
    <property type="entry name" value="FYVE/PHD zinc finger"/>
    <property type="match status" value="1"/>
</dbReference>
<protein>
    <recommendedName>
        <fullName evidence="5">FYVE-type domain-containing protein</fullName>
    </recommendedName>
</protein>
<evidence type="ECO:0000259" key="5">
    <source>
        <dbReference type="PROSITE" id="PS50178"/>
    </source>
</evidence>
<dbReference type="InterPro" id="IPR013083">
    <property type="entry name" value="Znf_RING/FYVE/PHD"/>
</dbReference>
<dbReference type="PROSITE" id="PS50178">
    <property type="entry name" value="ZF_FYVE"/>
    <property type="match status" value="1"/>
</dbReference>
<dbReference type="GO" id="GO:0008270">
    <property type="term" value="F:zinc ion binding"/>
    <property type="evidence" value="ECO:0007669"/>
    <property type="project" value="UniProtKB-KW"/>
</dbReference>
<keyword evidence="3" id="KW-0862">Zinc</keyword>
<dbReference type="GO" id="GO:0032456">
    <property type="term" value="P:endocytic recycling"/>
    <property type="evidence" value="ECO:0007669"/>
    <property type="project" value="TreeGrafter"/>
</dbReference>